<evidence type="ECO:0000256" key="1">
    <source>
        <dbReference type="ARBA" id="ARBA00004141"/>
    </source>
</evidence>
<proteinExistence type="inferred from homology"/>
<feature type="transmembrane region" description="Helical" evidence="6">
    <location>
        <begin position="58"/>
        <end position="79"/>
    </location>
</feature>
<gene>
    <name evidence="7" type="ORF">QQA45_05255</name>
</gene>
<name>A0ABT7HM96_9FUSO</name>
<dbReference type="InterPro" id="IPR023271">
    <property type="entry name" value="Aquaporin-like"/>
</dbReference>
<feature type="transmembrane region" description="Helical" evidence="6">
    <location>
        <begin position="181"/>
        <end position="201"/>
    </location>
</feature>
<evidence type="ECO:0000256" key="2">
    <source>
        <dbReference type="ARBA" id="ARBA00022692"/>
    </source>
</evidence>
<sequence length="251" mass="27873">MKTISELLEYVIEAGKHREEKNLLQLAILAILSGIFIALGAVGNIFVSSDIFFTNINLAKFLGACVFPVGLIAIILLKFELFTSNCMMTIAVIEKKMKLSKMFKILFIVWIFNLVGGVIIAFITYKTGTFNENSIKVLQVYAHHKVTTGAVDMILKGVMCNILVCTASLLGYIAKDGISKIFGIWFPIMLFILLGYSHVVANMLYLPLSYMYGFEGVTIQAILYNFLFVTIGNFIGGGIIVTMGLWYANKK</sequence>
<dbReference type="RefSeq" id="WP_066729748.1">
    <property type="nucleotide sequence ID" value="NZ_CAMPUK010000007.1"/>
</dbReference>
<accession>A0ABT7HM96</accession>
<protein>
    <submittedName>
        <fullName evidence="7">Formate/nitrite transporter family protein</fullName>
    </submittedName>
</protein>
<keyword evidence="2 6" id="KW-0812">Transmembrane</keyword>
<evidence type="ECO:0000313" key="7">
    <source>
        <dbReference type="EMBL" id="MDK9580920.1"/>
    </source>
</evidence>
<dbReference type="InterPro" id="IPR000292">
    <property type="entry name" value="For/NO2_transpt"/>
</dbReference>
<feature type="transmembrane region" description="Helical" evidence="6">
    <location>
        <begin position="105"/>
        <end position="125"/>
    </location>
</feature>
<comment type="subcellular location">
    <subcellularLocation>
        <location evidence="1">Membrane</location>
        <topology evidence="1">Multi-pass membrane protein</topology>
    </subcellularLocation>
</comment>
<feature type="transmembrane region" description="Helical" evidence="6">
    <location>
        <begin position="26"/>
        <end position="46"/>
    </location>
</feature>
<evidence type="ECO:0000256" key="3">
    <source>
        <dbReference type="ARBA" id="ARBA00022989"/>
    </source>
</evidence>
<keyword evidence="3 6" id="KW-1133">Transmembrane helix</keyword>
<evidence type="ECO:0000256" key="6">
    <source>
        <dbReference type="SAM" id="Phobius"/>
    </source>
</evidence>
<feature type="transmembrane region" description="Helical" evidence="6">
    <location>
        <begin position="153"/>
        <end position="174"/>
    </location>
</feature>
<evidence type="ECO:0000256" key="5">
    <source>
        <dbReference type="ARBA" id="ARBA00049660"/>
    </source>
</evidence>
<dbReference type="Pfam" id="PF01226">
    <property type="entry name" value="Form_Nir_trans"/>
    <property type="match status" value="1"/>
</dbReference>
<dbReference type="PANTHER" id="PTHR30520:SF6">
    <property type="entry name" value="FORMATE_NITRATE FAMILY TRANSPORTER (EUROFUNG)"/>
    <property type="match status" value="1"/>
</dbReference>
<keyword evidence="8" id="KW-1185">Reference proteome</keyword>
<evidence type="ECO:0000313" key="8">
    <source>
        <dbReference type="Proteomes" id="UP001225134"/>
    </source>
</evidence>
<keyword evidence="4 6" id="KW-0472">Membrane</keyword>
<dbReference type="Proteomes" id="UP001225134">
    <property type="component" value="Unassembled WGS sequence"/>
</dbReference>
<reference evidence="7 8" key="1">
    <citation type="submission" date="2023-06" db="EMBL/GenBank/DDBJ databases">
        <title>Antibody response to the Sneathia vaginalis cytopathogenic toxin A during pregnancy.</title>
        <authorList>
            <person name="Mccoy Z.T."/>
            <person name="Serrano M.G."/>
            <person name="Spaine K."/>
            <person name="Edwards D.J."/>
            <person name="Buck G.A."/>
            <person name="Jefferson K."/>
        </authorList>
    </citation>
    <scope>NUCLEOTIDE SEQUENCE [LARGE SCALE GENOMIC DNA]</scope>
    <source>
        <strain evidence="7 8">CCUG 42621</strain>
    </source>
</reference>
<dbReference type="PANTHER" id="PTHR30520">
    <property type="entry name" value="FORMATE TRANSPORTER-RELATED"/>
    <property type="match status" value="1"/>
</dbReference>
<dbReference type="EMBL" id="JASSPP010000008">
    <property type="protein sequence ID" value="MDK9580920.1"/>
    <property type="molecule type" value="Genomic_DNA"/>
</dbReference>
<dbReference type="Gene3D" id="1.20.1080.10">
    <property type="entry name" value="Glycerol uptake facilitator protein"/>
    <property type="match status" value="1"/>
</dbReference>
<comment type="similarity">
    <text evidence="5">Belongs to the FNT transporter (TC 1.A.16) family.</text>
</comment>
<evidence type="ECO:0000256" key="4">
    <source>
        <dbReference type="ARBA" id="ARBA00023136"/>
    </source>
</evidence>
<comment type="caution">
    <text evidence="7">The sequence shown here is derived from an EMBL/GenBank/DDBJ whole genome shotgun (WGS) entry which is preliminary data.</text>
</comment>
<organism evidence="7 8">
    <name type="scientific">Sneathia sanguinegens</name>
    <dbReference type="NCBI Taxonomy" id="40543"/>
    <lineage>
        <taxon>Bacteria</taxon>
        <taxon>Fusobacteriati</taxon>
        <taxon>Fusobacteriota</taxon>
        <taxon>Fusobacteriia</taxon>
        <taxon>Fusobacteriales</taxon>
        <taxon>Leptotrichiaceae</taxon>
        <taxon>Sneathia</taxon>
    </lineage>
</organism>
<feature type="transmembrane region" description="Helical" evidence="6">
    <location>
        <begin position="221"/>
        <end position="248"/>
    </location>
</feature>